<feature type="compositionally biased region" description="Basic and acidic residues" evidence="1">
    <location>
        <begin position="47"/>
        <end position="63"/>
    </location>
</feature>
<dbReference type="EMBL" id="CAMPGE010025542">
    <property type="protein sequence ID" value="CAI2383284.1"/>
    <property type="molecule type" value="Genomic_DNA"/>
</dbReference>
<protein>
    <submittedName>
        <fullName evidence="2">Uncharacterized protein</fullName>
    </submittedName>
</protein>
<evidence type="ECO:0000313" key="3">
    <source>
        <dbReference type="Proteomes" id="UP001295684"/>
    </source>
</evidence>
<feature type="region of interest" description="Disordered" evidence="1">
    <location>
        <begin position="47"/>
        <end position="89"/>
    </location>
</feature>
<reference evidence="2" key="1">
    <citation type="submission" date="2023-07" db="EMBL/GenBank/DDBJ databases">
        <authorList>
            <consortium name="AG Swart"/>
            <person name="Singh M."/>
            <person name="Singh A."/>
            <person name="Seah K."/>
            <person name="Emmerich C."/>
        </authorList>
    </citation>
    <scope>NUCLEOTIDE SEQUENCE</scope>
    <source>
        <strain evidence="2">DP1</strain>
    </source>
</reference>
<accession>A0AAD2D6Q1</accession>
<evidence type="ECO:0000313" key="2">
    <source>
        <dbReference type="EMBL" id="CAI2383284.1"/>
    </source>
</evidence>
<keyword evidence="3" id="KW-1185">Reference proteome</keyword>
<proteinExistence type="predicted"/>
<comment type="caution">
    <text evidence="2">The sequence shown here is derived from an EMBL/GenBank/DDBJ whole genome shotgun (WGS) entry which is preliminary data.</text>
</comment>
<organism evidence="2 3">
    <name type="scientific">Euplotes crassus</name>
    <dbReference type="NCBI Taxonomy" id="5936"/>
    <lineage>
        <taxon>Eukaryota</taxon>
        <taxon>Sar</taxon>
        <taxon>Alveolata</taxon>
        <taxon>Ciliophora</taxon>
        <taxon>Intramacronucleata</taxon>
        <taxon>Spirotrichea</taxon>
        <taxon>Hypotrichia</taxon>
        <taxon>Euplotida</taxon>
        <taxon>Euplotidae</taxon>
        <taxon>Moneuplotes</taxon>
    </lineage>
</organism>
<gene>
    <name evidence="2" type="ORF">ECRASSUSDP1_LOCUS24781</name>
</gene>
<dbReference type="Proteomes" id="UP001295684">
    <property type="component" value="Unassembled WGS sequence"/>
</dbReference>
<sequence length="131" mass="14845">MELSQVVKESDLNLEKIVLRLEEPKTNHFSTKKNTDLFKSMICVMEGKRNKSESRASKPDADGVKFSPKNTHLSPIKCLSPKKSIKGPKLGQTSYPIIVDQSKSIESSPCKPEYKTHRNPQSNAWFHSLIF</sequence>
<dbReference type="AlphaFoldDB" id="A0AAD2D6Q1"/>
<name>A0AAD2D6Q1_EUPCR</name>
<evidence type="ECO:0000256" key="1">
    <source>
        <dbReference type="SAM" id="MobiDB-lite"/>
    </source>
</evidence>